<comment type="catalytic activity">
    <reaction evidence="7">
        <text>L-threonyl-[protein] + ATP = O-phospho-L-threonyl-[protein] + ADP + H(+)</text>
        <dbReference type="Rhea" id="RHEA:46608"/>
        <dbReference type="Rhea" id="RHEA-COMP:11060"/>
        <dbReference type="Rhea" id="RHEA-COMP:11605"/>
        <dbReference type="ChEBI" id="CHEBI:15378"/>
        <dbReference type="ChEBI" id="CHEBI:30013"/>
        <dbReference type="ChEBI" id="CHEBI:30616"/>
        <dbReference type="ChEBI" id="CHEBI:61977"/>
        <dbReference type="ChEBI" id="CHEBI:456216"/>
        <dbReference type="EC" id="2.7.11.1"/>
    </reaction>
</comment>
<dbReference type="GO" id="GO:0005524">
    <property type="term" value="F:ATP binding"/>
    <property type="evidence" value="ECO:0007669"/>
    <property type="project" value="UniProtKB-KW"/>
</dbReference>
<evidence type="ECO:0000256" key="1">
    <source>
        <dbReference type="ARBA" id="ARBA00012513"/>
    </source>
</evidence>
<dbReference type="FunFam" id="3.30.200.20:FF:000035">
    <property type="entry name" value="Serine/threonine protein kinase Stk1"/>
    <property type="match status" value="1"/>
</dbReference>
<keyword evidence="5 11" id="KW-0418">Kinase</keyword>
<evidence type="ECO:0000313" key="11">
    <source>
        <dbReference type="EMBL" id="ORB10585.1"/>
    </source>
</evidence>
<organism evidence="11 12">
    <name type="scientific">Mycobacterium intermedium</name>
    <dbReference type="NCBI Taxonomy" id="28445"/>
    <lineage>
        <taxon>Bacteria</taxon>
        <taxon>Bacillati</taxon>
        <taxon>Actinomycetota</taxon>
        <taxon>Actinomycetes</taxon>
        <taxon>Mycobacteriales</taxon>
        <taxon>Mycobacteriaceae</taxon>
        <taxon>Mycobacterium</taxon>
        <taxon>Mycobacterium simiae complex</taxon>
    </lineage>
</organism>
<dbReference type="GO" id="GO:0004674">
    <property type="term" value="F:protein serine/threonine kinase activity"/>
    <property type="evidence" value="ECO:0007669"/>
    <property type="project" value="UniProtKB-KW"/>
</dbReference>
<evidence type="ECO:0000259" key="10">
    <source>
        <dbReference type="PROSITE" id="PS50011"/>
    </source>
</evidence>
<gene>
    <name evidence="11" type="ORF">BST27_00150</name>
</gene>
<evidence type="ECO:0000313" key="12">
    <source>
        <dbReference type="Proteomes" id="UP000192739"/>
    </source>
</evidence>
<dbReference type="Gene3D" id="1.10.510.10">
    <property type="entry name" value="Transferase(Phosphotransferase) domain 1"/>
    <property type="match status" value="1"/>
</dbReference>
<protein>
    <recommendedName>
        <fullName evidence="1">non-specific serine/threonine protein kinase</fullName>
        <ecNumber evidence="1">2.7.11.1</ecNumber>
    </recommendedName>
</protein>
<sequence length="624" mass="67004">MALEVGQVFAGYTILRLLGSGGMGTVYLASHPRLPREDALKVLPADVTDDAEFRARFEREADLAATLSHPHIVGIHDRGEHDGQLWISMEYVEGTDAHHLLSEKFPTGMPIDQVVMIVNAVASALDYAHHLGLLHRDIKPANILLTEPAGQPRRVFLADFGLARRIDDPSGLTRTDVTVGTAAYAAPEQLTGEPLDGRTDQYALACTAYHLLTGGAPYGMSNLASMINQHLTAPPPVISERRPDLAGLDPVFAKAMAKNPADRYDSCQEFARHLAQHLSIATQSVDVTQPTIDLKALDIRPPVREEPKRRPRALIGALIAVAILLVAGGVLAAVKLTKDEPSGGTAAPTAAPAPPTNSGPFTGVYRADFGAPTTLTGAPAGGTKPSSATYAIRSACTPSGCVATASRLKGDPTFASTMVLDQIDGRWLAVALGSQQCRQMPAEVWQVFSLRPEAEGTFTGEYRSEVRNACADKRTVTFTRTGDVDINSLPDPNNQPKRVPSPAEGLRGQYHLTRTFASVLPQQQTDLTVTTYCLRTGDRCMSYFYSDNEDSPLVFDGANWVLDIGHSETVPGCTGLMVKTTAQYPLPQPADNPIQLLTGHGNHQQTGNCAVSVDFDEIYARTGD</sequence>
<dbReference type="InterPro" id="IPR000719">
    <property type="entry name" value="Prot_kinase_dom"/>
</dbReference>
<evidence type="ECO:0000256" key="7">
    <source>
        <dbReference type="ARBA" id="ARBA00047899"/>
    </source>
</evidence>
<evidence type="ECO:0000256" key="3">
    <source>
        <dbReference type="ARBA" id="ARBA00022679"/>
    </source>
</evidence>
<dbReference type="GO" id="GO:0080090">
    <property type="term" value="P:regulation of primary metabolic process"/>
    <property type="evidence" value="ECO:0007669"/>
    <property type="project" value="UniProtKB-ARBA"/>
</dbReference>
<feature type="domain" description="Protein kinase" evidence="10">
    <location>
        <begin position="12"/>
        <end position="280"/>
    </location>
</feature>
<evidence type="ECO:0000256" key="8">
    <source>
        <dbReference type="ARBA" id="ARBA00048679"/>
    </source>
</evidence>
<keyword evidence="3" id="KW-0808">Transferase</keyword>
<accession>A0A1E3SF78</accession>
<dbReference type="Proteomes" id="UP000192739">
    <property type="component" value="Unassembled WGS sequence"/>
</dbReference>
<comment type="caution">
    <text evidence="11">The sequence shown here is derived from an EMBL/GenBank/DDBJ whole genome shotgun (WGS) entry which is preliminary data.</text>
</comment>
<dbReference type="EMBL" id="MVHT01000001">
    <property type="protein sequence ID" value="ORB10585.1"/>
    <property type="molecule type" value="Genomic_DNA"/>
</dbReference>
<evidence type="ECO:0000256" key="9">
    <source>
        <dbReference type="SAM" id="MobiDB-lite"/>
    </source>
</evidence>
<reference evidence="11 12" key="1">
    <citation type="submission" date="2017-02" db="EMBL/GenBank/DDBJ databases">
        <title>The new phylogeny of genus Mycobacterium.</title>
        <authorList>
            <person name="Tortoli E."/>
            <person name="Trovato A."/>
            <person name="Cirillo D.M."/>
        </authorList>
    </citation>
    <scope>NUCLEOTIDE SEQUENCE [LARGE SCALE GENOMIC DNA]</scope>
    <source>
        <strain evidence="11 12">DSM 44049</strain>
    </source>
</reference>
<keyword evidence="2 11" id="KW-0723">Serine/threonine-protein kinase</keyword>
<dbReference type="Pfam" id="PF00069">
    <property type="entry name" value="Pkinase"/>
    <property type="match status" value="1"/>
</dbReference>
<name>A0A1E3SF78_MYCIE</name>
<dbReference type="PANTHER" id="PTHR43289:SF6">
    <property type="entry name" value="SERINE_THREONINE-PROTEIN KINASE NEKL-3"/>
    <property type="match status" value="1"/>
</dbReference>
<keyword evidence="6" id="KW-0067">ATP-binding</keyword>
<dbReference type="PANTHER" id="PTHR43289">
    <property type="entry name" value="MITOGEN-ACTIVATED PROTEIN KINASE KINASE KINASE 20-RELATED"/>
    <property type="match status" value="1"/>
</dbReference>
<evidence type="ECO:0000256" key="5">
    <source>
        <dbReference type="ARBA" id="ARBA00022777"/>
    </source>
</evidence>
<evidence type="ECO:0000256" key="6">
    <source>
        <dbReference type="ARBA" id="ARBA00022840"/>
    </source>
</evidence>
<dbReference type="PROSITE" id="PS00108">
    <property type="entry name" value="PROTEIN_KINASE_ST"/>
    <property type="match status" value="1"/>
</dbReference>
<dbReference type="SUPFAM" id="SSF56112">
    <property type="entry name" value="Protein kinase-like (PK-like)"/>
    <property type="match status" value="1"/>
</dbReference>
<dbReference type="PROSITE" id="PS50011">
    <property type="entry name" value="PROTEIN_KINASE_DOM"/>
    <property type="match status" value="1"/>
</dbReference>
<dbReference type="Gene3D" id="3.30.200.20">
    <property type="entry name" value="Phosphorylase Kinase, domain 1"/>
    <property type="match status" value="1"/>
</dbReference>
<dbReference type="RefSeq" id="WP_069419265.1">
    <property type="nucleotide sequence ID" value="NZ_CBCRZH010000003.1"/>
</dbReference>
<keyword evidence="12" id="KW-1185">Reference proteome</keyword>
<proteinExistence type="predicted"/>
<dbReference type="InterPro" id="IPR008271">
    <property type="entry name" value="Ser/Thr_kinase_AS"/>
</dbReference>
<dbReference type="STRING" id="28445.BHQ20_11500"/>
<comment type="catalytic activity">
    <reaction evidence="8">
        <text>L-seryl-[protein] + ATP = O-phospho-L-seryl-[protein] + ADP + H(+)</text>
        <dbReference type="Rhea" id="RHEA:17989"/>
        <dbReference type="Rhea" id="RHEA-COMP:9863"/>
        <dbReference type="Rhea" id="RHEA-COMP:11604"/>
        <dbReference type="ChEBI" id="CHEBI:15378"/>
        <dbReference type="ChEBI" id="CHEBI:29999"/>
        <dbReference type="ChEBI" id="CHEBI:30616"/>
        <dbReference type="ChEBI" id="CHEBI:83421"/>
        <dbReference type="ChEBI" id="CHEBI:456216"/>
        <dbReference type="EC" id="2.7.11.1"/>
    </reaction>
</comment>
<dbReference type="EC" id="2.7.11.1" evidence="1"/>
<dbReference type="SMART" id="SM00220">
    <property type="entry name" value="S_TKc"/>
    <property type="match status" value="1"/>
</dbReference>
<dbReference type="CDD" id="cd14014">
    <property type="entry name" value="STKc_PknB_like"/>
    <property type="match status" value="1"/>
</dbReference>
<feature type="region of interest" description="Disordered" evidence="9">
    <location>
        <begin position="482"/>
        <end position="503"/>
    </location>
</feature>
<keyword evidence="4" id="KW-0547">Nucleotide-binding</keyword>
<dbReference type="InterPro" id="IPR011009">
    <property type="entry name" value="Kinase-like_dom_sf"/>
</dbReference>
<evidence type="ECO:0000256" key="4">
    <source>
        <dbReference type="ARBA" id="ARBA00022741"/>
    </source>
</evidence>
<dbReference type="AlphaFoldDB" id="A0A1E3SF78"/>
<evidence type="ECO:0000256" key="2">
    <source>
        <dbReference type="ARBA" id="ARBA00022527"/>
    </source>
</evidence>